<keyword evidence="3" id="KW-1185">Reference proteome</keyword>
<keyword evidence="1" id="KW-0732">Signal</keyword>
<protein>
    <submittedName>
        <fullName evidence="2">Uncharacterized protein</fullName>
    </submittedName>
</protein>
<reference evidence="2" key="1">
    <citation type="submission" date="2013-08" db="EMBL/GenBank/DDBJ databases">
        <title>Gene expansion shapes genome architecture in the human pathogen Lichtheimia corymbifera: an evolutionary genomics analysis in the ancient terrestrial Mucorales (Mucoromycotina).</title>
        <authorList>
            <person name="Schwartze V.U."/>
            <person name="Winter S."/>
            <person name="Shelest E."/>
            <person name="Marcet-Houben M."/>
            <person name="Horn F."/>
            <person name="Wehner S."/>
            <person name="Hoffmann K."/>
            <person name="Riege K."/>
            <person name="Sammeth M."/>
            <person name="Nowrousian M."/>
            <person name="Valiante V."/>
            <person name="Linde J."/>
            <person name="Jacobsen I.D."/>
            <person name="Marz M."/>
            <person name="Brakhage A.A."/>
            <person name="Gabaldon T."/>
            <person name="Bocker S."/>
            <person name="Voigt K."/>
        </authorList>
    </citation>
    <scope>NUCLEOTIDE SEQUENCE [LARGE SCALE GENOMIC DNA]</scope>
    <source>
        <strain evidence="2">FSU 9682</strain>
    </source>
</reference>
<dbReference type="AlphaFoldDB" id="A0A068SG49"/>
<dbReference type="EMBL" id="CBTN010000086">
    <property type="protein sequence ID" value="CDH60236.1"/>
    <property type="molecule type" value="Genomic_DNA"/>
</dbReference>
<feature type="signal peptide" evidence="1">
    <location>
        <begin position="1"/>
        <end position="21"/>
    </location>
</feature>
<evidence type="ECO:0000313" key="3">
    <source>
        <dbReference type="Proteomes" id="UP000027586"/>
    </source>
</evidence>
<gene>
    <name evidence="2" type="ORF">LCOR_11024.1</name>
</gene>
<dbReference type="VEuPathDB" id="FungiDB:LCOR_11024.1"/>
<dbReference type="PROSITE" id="PS51257">
    <property type="entry name" value="PROKAR_LIPOPROTEIN"/>
    <property type="match status" value="1"/>
</dbReference>
<comment type="caution">
    <text evidence="2">The sequence shown here is derived from an EMBL/GenBank/DDBJ whole genome shotgun (WGS) entry which is preliminary data.</text>
</comment>
<name>A0A068SG49_9FUNG</name>
<evidence type="ECO:0000256" key="1">
    <source>
        <dbReference type="SAM" id="SignalP"/>
    </source>
</evidence>
<dbReference type="Proteomes" id="UP000027586">
    <property type="component" value="Unassembled WGS sequence"/>
</dbReference>
<dbReference type="OrthoDB" id="2281345at2759"/>
<sequence>MAFKILPFFIVLIALSCVNHAAPLIRTTVNISKRDFDLDDDCLGDIFDKREEEEQDSPEDIRDDLMEKRDLDAYYCL</sequence>
<accession>A0A068SG49</accession>
<proteinExistence type="predicted"/>
<evidence type="ECO:0000313" key="2">
    <source>
        <dbReference type="EMBL" id="CDH60236.1"/>
    </source>
</evidence>
<feature type="chain" id="PRO_5001653076" evidence="1">
    <location>
        <begin position="22"/>
        <end position="77"/>
    </location>
</feature>
<organism evidence="2 3">
    <name type="scientific">Lichtheimia corymbifera JMRC:FSU:9682</name>
    <dbReference type="NCBI Taxonomy" id="1263082"/>
    <lineage>
        <taxon>Eukaryota</taxon>
        <taxon>Fungi</taxon>
        <taxon>Fungi incertae sedis</taxon>
        <taxon>Mucoromycota</taxon>
        <taxon>Mucoromycotina</taxon>
        <taxon>Mucoromycetes</taxon>
        <taxon>Mucorales</taxon>
        <taxon>Lichtheimiaceae</taxon>
        <taxon>Lichtheimia</taxon>
    </lineage>
</organism>